<proteinExistence type="predicted"/>
<gene>
    <name evidence="1" type="ORF">DSO57_1026855</name>
</gene>
<comment type="caution">
    <text evidence="1">The sequence shown here is derived from an EMBL/GenBank/DDBJ whole genome shotgun (WGS) entry which is preliminary data.</text>
</comment>
<evidence type="ECO:0000313" key="2">
    <source>
        <dbReference type="Proteomes" id="UP001165960"/>
    </source>
</evidence>
<sequence>MIYGLVKSYERKQARQTFEETYSLDFIFETLTTDYYKFVESHAPRNLDEAYELVCQYEKFKTRGQLYQATQIVKPKPEQKAIMPPPADKLLESMKQLAQDMVNMTTYLAGGKQPRSNFPCDNCNRDGHVASTCHQKCNQCGDKNHPYPVCPKWIKETTEKLNASKAKLAKKSLESTSKKDESFLVETMAVVCSNVSQKHRLSHIVHPYNVDGKTKQNHNRFNQTKSRDDQLNVNNRNSTSESTERQPSSEIRPSNESKPSRDDQASDHLNSSVNSSNVEDQHKNTNPTTAMNPEPYGIPMDEEDRSFPEINMFKKTIKPDMKKTKSKQQIIPSTEKNRKVDTWKLLKKTIIPTPLIDLLGSSPSFCADMIQAIGLSKFKTSDDVMASILNLKSSSSNSKDEMGRPLKSVMNEGAPRIDSEVEEIPASIILDGGSTSNIITERFLRSIGVQEYSKSSEVFTFANVKTEECLEVVRDLTVNIQGVCMTISVAIFAHDQYQLLLRQNTLCDLGIYIAFKYHLWYIEKEGALEPLEVSYFKEERAESFFTIQESL</sequence>
<evidence type="ECO:0000313" key="1">
    <source>
        <dbReference type="EMBL" id="KAJ9060807.1"/>
    </source>
</evidence>
<accession>A0ACC2SER9</accession>
<keyword evidence="2" id="KW-1185">Reference proteome</keyword>
<dbReference type="EMBL" id="QTSX02005130">
    <property type="protein sequence ID" value="KAJ9060807.1"/>
    <property type="molecule type" value="Genomic_DNA"/>
</dbReference>
<dbReference type="Proteomes" id="UP001165960">
    <property type="component" value="Unassembled WGS sequence"/>
</dbReference>
<organism evidence="1 2">
    <name type="scientific">Entomophthora muscae</name>
    <dbReference type="NCBI Taxonomy" id="34485"/>
    <lineage>
        <taxon>Eukaryota</taxon>
        <taxon>Fungi</taxon>
        <taxon>Fungi incertae sedis</taxon>
        <taxon>Zoopagomycota</taxon>
        <taxon>Entomophthoromycotina</taxon>
        <taxon>Entomophthoromycetes</taxon>
        <taxon>Entomophthorales</taxon>
        <taxon>Entomophthoraceae</taxon>
        <taxon>Entomophthora</taxon>
    </lineage>
</organism>
<protein>
    <submittedName>
        <fullName evidence="1">Uncharacterized protein</fullName>
    </submittedName>
</protein>
<reference evidence="1" key="1">
    <citation type="submission" date="2022-04" db="EMBL/GenBank/DDBJ databases">
        <title>Genome of the entomopathogenic fungus Entomophthora muscae.</title>
        <authorList>
            <person name="Elya C."/>
            <person name="Lovett B.R."/>
            <person name="Lee E."/>
            <person name="Macias A.M."/>
            <person name="Hajek A.E."/>
            <person name="De Bivort B.L."/>
            <person name="Kasson M.T."/>
            <person name="De Fine Licht H.H."/>
            <person name="Stajich J.E."/>
        </authorList>
    </citation>
    <scope>NUCLEOTIDE SEQUENCE</scope>
    <source>
        <strain evidence="1">Berkeley</strain>
    </source>
</reference>
<name>A0ACC2SER9_9FUNG</name>